<evidence type="ECO:0000256" key="4">
    <source>
        <dbReference type="ARBA" id="ARBA00022490"/>
    </source>
</evidence>
<dbReference type="AlphaFoldDB" id="A0A5N4C613"/>
<dbReference type="GO" id="GO:0010494">
    <property type="term" value="C:cytoplasmic stress granule"/>
    <property type="evidence" value="ECO:0007669"/>
    <property type="project" value="UniProtKB-SubCell"/>
</dbReference>
<dbReference type="Pfam" id="PF14799">
    <property type="entry name" value="FAM195"/>
    <property type="match status" value="1"/>
</dbReference>
<comment type="caution">
    <text evidence="7">The sequence shown here is derived from an EMBL/GenBank/DDBJ whole genome shotgun (WGS) entry which is preliminary data.</text>
</comment>
<organism evidence="7 8">
    <name type="scientific">Camelus dromedarius</name>
    <name type="common">Dromedary</name>
    <name type="synonym">Arabian camel</name>
    <dbReference type="NCBI Taxonomy" id="9838"/>
    <lineage>
        <taxon>Eukaryota</taxon>
        <taxon>Metazoa</taxon>
        <taxon>Chordata</taxon>
        <taxon>Craniata</taxon>
        <taxon>Vertebrata</taxon>
        <taxon>Euteleostomi</taxon>
        <taxon>Mammalia</taxon>
        <taxon>Eutheria</taxon>
        <taxon>Laurasiatheria</taxon>
        <taxon>Artiodactyla</taxon>
        <taxon>Tylopoda</taxon>
        <taxon>Camelidae</taxon>
        <taxon>Camelus</taxon>
    </lineage>
</organism>
<evidence type="ECO:0000256" key="6">
    <source>
        <dbReference type="SAM" id="MobiDB-lite"/>
    </source>
</evidence>
<evidence type="ECO:0000313" key="7">
    <source>
        <dbReference type="EMBL" id="KAB1254331.1"/>
    </source>
</evidence>
<keyword evidence="4" id="KW-0963">Cytoplasm</keyword>
<evidence type="ECO:0000256" key="3">
    <source>
        <dbReference type="ARBA" id="ARBA00010821"/>
    </source>
</evidence>
<keyword evidence="8" id="KW-1185">Reference proteome</keyword>
<keyword evidence="5" id="KW-0539">Nucleus</keyword>
<dbReference type="GO" id="GO:0005634">
    <property type="term" value="C:nucleus"/>
    <property type="evidence" value="ECO:0007669"/>
    <property type="project" value="UniProtKB-SubCell"/>
</dbReference>
<accession>A0A5N4C613</accession>
<sequence length="101" mass="10976">MNGRRPPAPSPSLEGTQETHTLAHEENGRFVSRAWQQMEQQLGGGPAGESGLAPVQSVERMPNSRLHNPVPIDLVSEPTEDRSCVVFTFVSAAHTQLSDTE</sequence>
<evidence type="ECO:0000256" key="5">
    <source>
        <dbReference type="ARBA" id="ARBA00023242"/>
    </source>
</evidence>
<feature type="region of interest" description="Disordered" evidence="6">
    <location>
        <begin position="1"/>
        <end position="23"/>
    </location>
</feature>
<evidence type="ECO:0000256" key="2">
    <source>
        <dbReference type="ARBA" id="ARBA00004210"/>
    </source>
</evidence>
<name>A0A5N4C613_CAMDR</name>
<gene>
    <name evidence="7" type="ORF">Cadr_000029071</name>
</gene>
<dbReference type="Proteomes" id="UP000299084">
    <property type="component" value="Unassembled WGS sequence"/>
</dbReference>
<protein>
    <submittedName>
        <fullName evidence="7">MAPK regulated corepressor interacting protein 2</fullName>
    </submittedName>
</protein>
<proteinExistence type="inferred from homology"/>
<evidence type="ECO:0000313" key="8">
    <source>
        <dbReference type="Proteomes" id="UP000299084"/>
    </source>
</evidence>
<feature type="compositionally biased region" description="Pro residues" evidence="6">
    <location>
        <begin position="1"/>
        <end position="10"/>
    </location>
</feature>
<evidence type="ECO:0000256" key="1">
    <source>
        <dbReference type="ARBA" id="ARBA00004123"/>
    </source>
</evidence>
<dbReference type="STRING" id="9838.ENSCDRP00005023734"/>
<comment type="subcellular location">
    <subcellularLocation>
        <location evidence="2">Cytoplasm</location>
        <location evidence="2">Stress granule</location>
    </subcellularLocation>
    <subcellularLocation>
        <location evidence="1">Nucleus</location>
    </subcellularLocation>
</comment>
<reference evidence="7 8" key="1">
    <citation type="journal article" date="2019" name="Mol. Ecol. Resour.">
        <title>Improving Illumina assemblies with Hi-C and long reads: an example with the North African dromedary.</title>
        <authorList>
            <person name="Elbers J.P."/>
            <person name="Rogers M.F."/>
            <person name="Perelman P.L."/>
            <person name="Proskuryakova A.A."/>
            <person name="Serdyukova N.A."/>
            <person name="Johnson W.E."/>
            <person name="Horin P."/>
            <person name="Corander J."/>
            <person name="Murphy D."/>
            <person name="Burger P.A."/>
        </authorList>
    </citation>
    <scope>NUCLEOTIDE SEQUENCE [LARGE SCALE GENOMIC DNA]</scope>
    <source>
        <strain evidence="7">Drom800</strain>
        <tissue evidence="7">Blood</tissue>
    </source>
</reference>
<dbReference type="EMBL" id="JWIN03000034">
    <property type="protein sequence ID" value="KAB1254331.1"/>
    <property type="molecule type" value="Genomic_DNA"/>
</dbReference>
<dbReference type="InterPro" id="IPR029428">
    <property type="entry name" value="MCRIP"/>
</dbReference>
<comment type="similarity">
    <text evidence="3">Belongs to the MCRIP family.</text>
</comment>